<dbReference type="InterPro" id="IPR036465">
    <property type="entry name" value="vWFA_dom_sf"/>
</dbReference>
<dbReference type="PANTHER" id="PTHR45737">
    <property type="entry name" value="VON WILLEBRAND FACTOR A DOMAIN-CONTAINING PROTEIN 5A"/>
    <property type="match status" value="1"/>
</dbReference>
<name>A0A8J7FHM9_9GAMM</name>
<dbReference type="Pfam" id="PF13768">
    <property type="entry name" value="VWA_3"/>
    <property type="match status" value="1"/>
</dbReference>
<feature type="domain" description="VIT" evidence="4">
    <location>
        <begin position="24"/>
        <end position="152"/>
    </location>
</feature>
<comment type="caution">
    <text evidence="5">The sequence shown here is derived from an EMBL/GenBank/DDBJ whole genome shotgun (WGS) entry which is preliminary data.</text>
</comment>
<feature type="signal peptide" evidence="2">
    <location>
        <begin position="1"/>
        <end position="24"/>
    </location>
</feature>
<sequence length="698" mass="76855">MSLLRSICQFSLSAALLASASTHAAGSLKPANGTLPDLLIQQHDVDVIIQDGYAVTQVEQVFSNPNTQPLDAIYSFPVPDKAAVGEFTYWINGKPVTGEVVKKQKAREIYREEKQAGHNVAIVEKDSYKTFDISVAAIQPHTDVRVRLVYVQPTHVDSGVGRYVYPLEDGGVDEAKQAFWNRNEQVQKQFSFNVHLRNSYPIDGLRMPHQPSANITHSDAYNWNVELLSAAHSGNTRSPSTDDDRSAQTPQVNNTPPSTPAAQLDKDLLLYWRHTDALPGSLEMTTYKKDSQAAGTFMLTLTPGDDLSPLKSGRDWIFVLDVSGSMAGKYSALTEGIRQGLAQLSPNDRFRIVLFNDSAHDFSGGFLPATPERITPMLDKLDQYQPSRGTNLYAGMKMGLRKMDSDRATAMVLVTDGVANVGVTEKNAFLKLLKAADLRLYTFVMGNSANRPLLNEMTKVSQGFSLSVSNADDIMGQIMLAADKMSHQALRNISINFDGGRIADLTPEQIGSLYRGQQLTVLGHYRKAGPVKVTLTGDIGHESRTYTTEIQLPDQSLLNPELERLWAYATIENLQAKIDYLGADSDSKQAITSIATDHGLVTDYTSMVVLEEDRFKALGIDRTNAQRVAVERQAREQRVQAPITQRRADKAQPMFDKQRATVGGRSGGGAVDPWMILILLVLIASTLYLRSHPDDANA</sequence>
<dbReference type="EMBL" id="JADEYS010000002">
    <property type="protein sequence ID" value="MBE9396253.1"/>
    <property type="molecule type" value="Genomic_DNA"/>
</dbReference>
<accession>A0A8J7FHM9</accession>
<dbReference type="InterPro" id="IPR002035">
    <property type="entry name" value="VWF_A"/>
</dbReference>
<keyword evidence="6" id="KW-1185">Reference proteome</keyword>
<dbReference type="PROSITE" id="PS51468">
    <property type="entry name" value="VIT"/>
    <property type="match status" value="1"/>
</dbReference>
<reference evidence="5" key="1">
    <citation type="submission" date="2020-10" db="EMBL/GenBank/DDBJ databases">
        <title>Bacterium isolated from coastal waters sediment.</title>
        <authorList>
            <person name="Chen R.-J."/>
            <person name="Lu D.-C."/>
            <person name="Zhu K.-L."/>
            <person name="Du Z.-J."/>
        </authorList>
    </citation>
    <scope>NUCLEOTIDE SEQUENCE</scope>
    <source>
        <strain evidence="5">N1Y112</strain>
    </source>
</reference>
<feature type="chain" id="PRO_5035202085" evidence="2">
    <location>
        <begin position="25"/>
        <end position="698"/>
    </location>
</feature>
<keyword evidence="2" id="KW-0732">Signal</keyword>
<feature type="region of interest" description="Disordered" evidence="1">
    <location>
        <begin position="232"/>
        <end position="262"/>
    </location>
</feature>
<dbReference type="PANTHER" id="PTHR45737:SF6">
    <property type="entry name" value="VON WILLEBRAND FACTOR A DOMAIN-CONTAINING PROTEIN 5A"/>
    <property type="match status" value="1"/>
</dbReference>
<feature type="domain" description="VWFA" evidence="3">
    <location>
        <begin position="315"/>
        <end position="485"/>
    </location>
</feature>
<evidence type="ECO:0000256" key="2">
    <source>
        <dbReference type="SAM" id="SignalP"/>
    </source>
</evidence>
<dbReference type="SUPFAM" id="SSF53300">
    <property type="entry name" value="vWA-like"/>
    <property type="match status" value="1"/>
</dbReference>
<evidence type="ECO:0000259" key="4">
    <source>
        <dbReference type="PROSITE" id="PS51468"/>
    </source>
</evidence>
<dbReference type="SMART" id="SM00609">
    <property type="entry name" value="VIT"/>
    <property type="match status" value="1"/>
</dbReference>
<dbReference type="PROSITE" id="PS50234">
    <property type="entry name" value="VWFA"/>
    <property type="match status" value="1"/>
</dbReference>
<gene>
    <name evidence="5" type="ORF">IOQ59_03135</name>
</gene>
<evidence type="ECO:0000313" key="6">
    <source>
        <dbReference type="Proteomes" id="UP000640333"/>
    </source>
</evidence>
<dbReference type="InterPro" id="IPR013694">
    <property type="entry name" value="VIT"/>
</dbReference>
<evidence type="ECO:0000256" key="1">
    <source>
        <dbReference type="SAM" id="MobiDB-lite"/>
    </source>
</evidence>
<organism evidence="5 6">
    <name type="scientific">Pontibacterium sinense</name>
    <dbReference type="NCBI Taxonomy" id="2781979"/>
    <lineage>
        <taxon>Bacteria</taxon>
        <taxon>Pseudomonadati</taxon>
        <taxon>Pseudomonadota</taxon>
        <taxon>Gammaproteobacteria</taxon>
        <taxon>Oceanospirillales</taxon>
        <taxon>Oceanospirillaceae</taxon>
        <taxon>Pontibacterium</taxon>
    </lineage>
</organism>
<dbReference type="RefSeq" id="WP_193951799.1">
    <property type="nucleotide sequence ID" value="NZ_JADEYS010000002.1"/>
</dbReference>
<feature type="compositionally biased region" description="Polar residues" evidence="1">
    <location>
        <begin position="247"/>
        <end position="256"/>
    </location>
</feature>
<evidence type="ECO:0000313" key="5">
    <source>
        <dbReference type="EMBL" id="MBE9396253.1"/>
    </source>
</evidence>
<dbReference type="Proteomes" id="UP000640333">
    <property type="component" value="Unassembled WGS sequence"/>
</dbReference>
<protein>
    <submittedName>
        <fullName evidence="5">VWA domain-containing protein</fullName>
    </submittedName>
</protein>
<proteinExistence type="predicted"/>
<dbReference type="Gene3D" id="3.40.50.410">
    <property type="entry name" value="von Willebrand factor, type A domain"/>
    <property type="match status" value="1"/>
</dbReference>
<dbReference type="SMART" id="SM00327">
    <property type="entry name" value="VWA"/>
    <property type="match status" value="1"/>
</dbReference>
<dbReference type="AlphaFoldDB" id="A0A8J7FHM9"/>
<evidence type="ECO:0000259" key="3">
    <source>
        <dbReference type="PROSITE" id="PS50234"/>
    </source>
</evidence>
<dbReference type="Pfam" id="PF08487">
    <property type="entry name" value="VIT"/>
    <property type="match status" value="1"/>
</dbReference>